<dbReference type="Pfam" id="PF02082">
    <property type="entry name" value="Rrf2"/>
    <property type="match status" value="1"/>
</dbReference>
<dbReference type="EMBL" id="CP016199">
    <property type="protein sequence ID" value="ASS37576.1"/>
    <property type="molecule type" value="Genomic_DNA"/>
</dbReference>
<dbReference type="RefSeq" id="WP_094233799.1">
    <property type="nucleotide sequence ID" value="NZ_CP016199.1"/>
</dbReference>
<dbReference type="PANTHER" id="PTHR33221:SF15">
    <property type="entry name" value="HTH-TYPE TRANSCRIPTIONAL REGULATOR YWGB-RELATED"/>
    <property type="match status" value="1"/>
</dbReference>
<reference evidence="2" key="1">
    <citation type="submission" date="2016-05" db="EMBL/GenBank/DDBJ databases">
        <authorList>
            <person name="Holder M.E."/>
            <person name="Ajami N.J."/>
            <person name="Petrosino J.F."/>
        </authorList>
    </citation>
    <scope>NUCLEOTIDE SEQUENCE [LARGE SCALE GENOMIC DNA]</scope>
    <source>
        <strain evidence="2">ATCC 700696</strain>
    </source>
</reference>
<gene>
    <name evidence="1" type="ORF">AXF17_03290</name>
</gene>
<protein>
    <recommendedName>
        <fullName evidence="3">Rrf2 family transcriptional regulator</fullName>
    </recommendedName>
</protein>
<sequence length="134" mass="15055">MLFNRETDYAVRVLKNLSTERPTSISSFVTDEFISEAIAYKVSRKLDKAGIIYGVRGSSGGYVLSRPLTEITLYDVHQAIEPHSLACECLKQDVSCLLNTDRDTCALRKESLRIQENINADLKKHSLGELFDAK</sequence>
<dbReference type="InterPro" id="IPR036390">
    <property type="entry name" value="WH_DNA-bd_sf"/>
</dbReference>
<dbReference type="AlphaFoldDB" id="A0A223ARJ6"/>
<accession>A0A223ARJ6</accession>
<evidence type="ECO:0000313" key="2">
    <source>
        <dbReference type="Proteomes" id="UP000214689"/>
    </source>
</evidence>
<name>A0A223ARJ6_9FIRM</name>
<keyword evidence="2" id="KW-1185">Reference proteome</keyword>
<dbReference type="InterPro" id="IPR036388">
    <property type="entry name" value="WH-like_DNA-bd_sf"/>
</dbReference>
<dbReference type="GO" id="GO:0003700">
    <property type="term" value="F:DNA-binding transcription factor activity"/>
    <property type="evidence" value="ECO:0007669"/>
    <property type="project" value="TreeGrafter"/>
</dbReference>
<dbReference type="Proteomes" id="UP000214689">
    <property type="component" value="Chromosome"/>
</dbReference>
<dbReference type="OrthoDB" id="9808360at2"/>
<dbReference type="PROSITE" id="PS51197">
    <property type="entry name" value="HTH_RRF2_2"/>
    <property type="match status" value="1"/>
</dbReference>
<dbReference type="SUPFAM" id="SSF46785">
    <property type="entry name" value="Winged helix' DNA-binding domain"/>
    <property type="match status" value="1"/>
</dbReference>
<dbReference type="PANTHER" id="PTHR33221">
    <property type="entry name" value="WINGED HELIX-TURN-HELIX TRANSCRIPTIONAL REGULATOR, RRF2 FAMILY"/>
    <property type="match status" value="1"/>
</dbReference>
<dbReference type="InterPro" id="IPR000944">
    <property type="entry name" value="Tscrpt_reg_Rrf2"/>
</dbReference>
<evidence type="ECO:0000313" key="1">
    <source>
        <dbReference type="EMBL" id="ASS37576.1"/>
    </source>
</evidence>
<proteinExistence type="predicted"/>
<dbReference type="NCBIfam" id="TIGR00738">
    <property type="entry name" value="rrf2_super"/>
    <property type="match status" value="1"/>
</dbReference>
<dbReference type="GO" id="GO:0005829">
    <property type="term" value="C:cytosol"/>
    <property type="evidence" value="ECO:0007669"/>
    <property type="project" value="TreeGrafter"/>
</dbReference>
<organism evidence="1 2">
    <name type="scientific">Mogibacterium pumilum</name>
    <dbReference type="NCBI Taxonomy" id="86332"/>
    <lineage>
        <taxon>Bacteria</taxon>
        <taxon>Bacillati</taxon>
        <taxon>Bacillota</taxon>
        <taxon>Clostridia</taxon>
        <taxon>Peptostreptococcales</taxon>
        <taxon>Anaerovoracaceae</taxon>
        <taxon>Mogibacterium</taxon>
    </lineage>
</organism>
<evidence type="ECO:0008006" key="3">
    <source>
        <dbReference type="Google" id="ProtNLM"/>
    </source>
</evidence>
<dbReference type="Gene3D" id="1.10.10.10">
    <property type="entry name" value="Winged helix-like DNA-binding domain superfamily/Winged helix DNA-binding domain"/>
    <property type="match status" value="1"/>
</dbReference>